<protein>
    <submittedName>
        <fullName evidence="2">Uncharacterized protein</fullName>
    </submittedName>
</protein>
<keyword evidence="1" id="KW-0812">Transmembrane</keyword>
<feature type="transmembrane region" description="Helical" evidence="1">
    <location>
        <begin position="28"/>
        <end position="49"/>
    </location>
</feature>
<keyword evidence="1" id="KW-1133">Transmembrane helix</keyword>
<accession>A0A3P8KE49</accession>
<evidence type="ECO:0000313" key="3">
    <source>
        <dbReference type="Proteomes" id="UP000271626"/>
    </source>
</evidence>
<dbReference type="Proteomes" id="UP000271626">
    <property type="component" value="Chromosome"/>
</dbReference>
<organism evidence="2 3">
    <name type="scientific">Tsukamurella paurometabola</name>
    <name type="common">Corynebacterium paurometabolum</name>
    <dbReference type="NCBI Taxonomy" id="2061"/>
    <lineage>
        <taxon>Bacteria</taxon>
        <taxon>Bacillati</taxon>
        <taxon>Actinomycetota</taxon>
        <taxon>Actinomycetes</taxon>
        <taxon>Mycobacteriales</taxon>
        <taxon>Tsukamurellaceae</taxon>
        <taxon>Tsukamurella</taxon>
    </lineage>
</organism>
<proteinExistence type="predicted"/>
<feature type="transmembrane region" description="Helical" evidence="1">
    <location>
        <begin position="69"/>
        <end position="94"/>
    </location>
</feature>
<evidence type="ECO:0000256" key="1">
    <source>
        <dbReference type="SAM" id="Phobius"/>
    </source>
</evidence>
<gene>
    <name evidence="2" type="ORF">NCTC10741_01131</name>
</gene>
<sequence length="133" mass="13678">MTDSAGGRHHGGNGYTSRGVILRNALQIVSFSSVLVGCGAIGYGAWVWMHLAAIDICGMAVDAGGRMAVNFLGLLGMGASVVLGGAVGGLLVYGETRRHRVAALVPFLLLVVVLALMQWWSASSFDASCGGAR</sequence>
<name>A0A3P8KE49_TSUPA</name>
<evidence type="ECO:0000313" key="2">
    <source>
        <dbReference type="EMBL" id="VDR38018.1"/>
    </source>
</evidence>
<dbReference type="EMBL" id="LR131273">
    <property type="protein sequence ID" value="VDR38018.1"/>
    <property type="molecule type" value="Genomic_DNA"/>
</dbReference>
<keyword evidence="1" id="KW-0472">Membrane</keyword>
<feature type="transmembrane region" description="Helical" evidence="1">
    <location>
        <begin position="101"/>
        <end position="120"/>
    </location>
</feature>
<dbReference type="AlphaFoldDB" id="A0A3P8KE49"/>
<reference evidence="2 3" key="1">
    <citation type="submission" date="2018-12" db="EMBL/GenBank/DDBJ databases">
        <authorList>
            <consortium name="Pathogen Informatics"/>
        </authorList>
    </citation>
    <scope>NUCLEOTIDE SEQUENCE [LARGE SCALE GENOMIC DNA]</scope>
    <source>
        <strain evidence="2 3">NCTC10741</strain>
    </source>
</reference>